<organism evidence="1 2">
    <name type="scientific">Leifsonia poae</name>
    <dbReference type="NCBI Taxonomy" id="110933"/>
    <lineage>
        <taxon>Bacteria</taxon>
        <taxon>Bacillati</taxon>
        <taxon>Actinomycetota</taxon>
        <taxon>Actinomycetes</taxon>
        <taxon>Micrococcales</taxon>
        <taxon>Microbacteriaceae</taxon>
        <taxon>Leifsonia</taxon>
    </lineage>
</organism>
<dbReference type="EMBL" id="BSEN01000001">
    <property type="protein sequence ID" value="GLJ74783.1"/>
    <property type="molecule type" value="Genomic_DNA"/>
</dbReference>
<proteinExistence type="predicted"/>
<evidence type="ECO:0000313" key="2">
    <source>
        <dbReference type="Proteomes" id="UP001142372"/>
    </source>
</evidence>
<keyword evidence="2" id="KW-1185">Reference proteome</keyword>
<dbReference type="AlphaFoldDB" id="A0A9W6H7N5"/>
<accession>A0A9W6H7N5</accession>
<reference evidence="1" key="1">
    <citation type="journal article" date="2014" name="Int. J. Syst. Evol. Microbiol.">
        <title>Complete genome sequence of Corynebacterium casei LMG S-19264T (=DSM 44701T), isolated from a smear-ripened cheese.</title>
        <authorList>
            <consortium name="US DOE Joint Genome Institute (JGI-PGF)"/>
            <person name="Walter F."/>
            <person name="Albersmeier A."/>
            <person name="Kalinowski J."/>
            <person name="Ruckert C."/>
        </authorList>
    </citation>
    <scope>NUCLEOTIDE SEQUENCE</scope>
    <source>
        <strain evidence="1">VKM Ac-1401</strain>
    </source>
</reference>
<comment type="caution">
    <text evidence="1">The sequence shown here is derived from an EMBL/GenBank/DDBJ whole genome shotgun (WGS) entry which is preliminary data.</text>
</comment>
<evidence type="ECO:0000313" key="1">
    <source>
        <dbReference type="EMBL" id="GLJ74783.1"/>
    </source>
</evidence>
<dbReference type="Proteomes" id="UP001142372">
    <property type="component" value="Unassembled WGS sequence"/>
</dbReference>
<dbReference type="InterPro" id="IPR021678">
    <property type="entry name" value="DUF3263"/>
</dbReference>
<sequence length="118" mass="13387">MNREWRLDMAVARYATEGREVANAADDQARSAHPDTGLSERDASILAFERQWWRHAGAKEQAIREEFGLSAARYYQLLGALIDSPAALQHDPMLIKRLHRVREARIAARSTRTLASDD</sequence>
<gene>
    <name evidence="1" type="ORF">GCM10017584_03560</name>
</gene>
<protein>
    <recommendedName>
        <fullName evidence="3">DUF3263 domain-containing protein</fullName>
    </recommendedName>
</protein>
<reference evidence="1" key="2">
    <citation type="submission" date="2023-01" db="EMBL/GenBank/DDBJ databases">
        <authorList>
            <person name="Sun Q."/>
            <person name="Evtushenko L."/>
        </authorList>
    </citation>
    <scope>NUCLEOTIDE SEQUENCE</scope>
    <source>
        <strain evidence="1">VKM Ac-1401</strain>
    </source>
</reference>
<dbReference type="Pfam" id="PF11662">
    <property type="entry name" value="DUF3263"/>
    <property type="match status" value="1"/>
</dbReference>
<evidence type="ECO:0008006" key="3">
    <source>
        <dbReference type="Google" id="ProtNLM"/>
    </source>
</evidence>
<dbReference type="RefSeq" id="WP_271175472.1">
    <property type="nucleotide sequence ID" value="NZ_BAAAJO010000001.1"/>
</dbReference>
<name>A0A9W6H7N5_9MICO</name>